<gene>
    <name evidence="1" type="ORF">KBO27_18645</name>
</gene>
<reference evidence="1 2" key="1">
    <citation type="submission" date="2021-04" db="EMBL/GenBank/DDBJ databases">
        <title>Whole-genome sequencing of Saccharopolyspora endophytica KCTC 19397.</title>
        <authorList>
            <person name="Ay H."/>
            <person name="Saygin H."/>
            <person name="Sahin N."/>
        </authorList>
    </citation>
    <scope>NUCLEOTIDE SEQUENCE [LARGE SCALE GENOMIC DNA]</scope>
    <source>
        <strain evidence="1 2">KCTC 19397</strain>
    </source>
</reference>
<protein>
    <submittedName>
        <fullName evidence="1">Uncharacterized protein</fullName>
    </submittedName>
</protein>
<sequence length="139" mass="14947">MDAHSELELLITVVVGAQDEASARVACDDLARRVGGRIVTVGDCSDEEPGCWSLTMSRGTGETGWHVAALSRVVRNFLRELGPGYARHRVACAPPTAWSVVDDPELVGELVPAGERLLIEAWSAEPEDAPDHQESTVDN</sequence>
<organism evidence="1 2">
    <name type="scientific">Saccharopolyspora endophytica</name>
    <dbReference type="NCBI Taxonomy" id="543886"/>
    <lineage>
        <taxon>Bacteria</taxon>
        <taxon>Bacillati</taxon>
        <taxon>Actinomycetota</taxon>
        <taxon>Actinomycetes</taxon>
        <taxon>Pseudonocardiales</taxon>
        <taxon>Pseudonocardiaceae</taxon>
        <taxon>Saccharopolyspora</taxon>
    </lineage>
</organism>
<evidence type="ECO:0000313" key="1">
    <source>
        <dbReference type="EMBL" id="MBQ0925973.1"/>
    </source>
</evidence>
<keyword evidence="2" id="KW-1185">Reference proteome</keyword>
<accession>A0ABS5DI53</accession>
<dbReference type="RefSeq" id="WP_210971189.1">
    <property type="nucleotide sequence ID" value="NZ_JAGPXE010000007.1"/>
</dbReference>
<name>A0ABS5DI53_9PSEU</name>
<proteinExistence type="predicted"/>
<dbReference type="Proteomes" id="UP000674084">
    <property type="component" value="Unassembled WGS sequence"/>
</dbReference>
<dbReference type="EMBL" id="JAGPXE010000007">
    <property type="protein sequence ID" value="MBQ0925973.1"/>
    <property type="molecule type" value="Genomic_DNA"/>
</dbReference>
<evidence type="ECO:0000313" key="2">
    <source>
        <dbReference type="Proteomes" id="UP000674084"/>
    </source>
</evidence>
<comment type="caution">
    <text evidence="1">The sequence shown here is derived from an EMBL/GenBank/DDBJ whole genome shotgun (WGS) entry which is preliminary data.</text>
</comment>